<comment type="caution">
    <text evidence="3">The sequence shown here is derived from an EMBL/GenBank/DDBJ whole genome shotgun (WGS) entry which is preliminary data.</text>
</comment>
<feature type="transmembrane region" description="Helical" evidence="2">
    <location>
        <begin position="107"/>
        <end position="130"/>
    </location>
</feature>
<evidence type="ECO:0000256" key="2">
    <source>
        <dbReference type="SAM" id="Phobius"/>
    </source>
</evidence>
<name>A0AAE0X530_9PEZI</name>
<feature type="region of interest" description="Disordered" evidence="1">
    <location>
        <begin position="231"/>
        <end position="269"/>
    </location>
</feature>
<dbReference type="Proteomes" id="UP001270362">
    <property type="component" value="Unassembled WGS sequence"/>
</dbReference>
<evidence type="ECO:0000313" key="4">
    <source>
        <dbReference type="Proteomes" id="UP001270362"/>
    </source>
</evidence>
<evidence type="ECO:0000313" key="3">
    <source>
        <dbReference type="EMBL" id="KAK3685270.1"/>
    </source>
</evidence>
<feature type="compositionally biased region" description="Basic and acidic residues" evidence="1">
    <location>
        <begin position="239"/>
        <end position="255"/>
    </location>
</feature>
<feature type="transmembrane region" description="Helical" evidence="2">
    <location>
        <begin position="74"/>
        <end position="95"/>
    </location>
</feature>
<dbReference type="EMBL" id="JAULSO010000003">
    <property type="protein sequence ID" value="KAK3685270.1"/>
    <property type="molecule type" value="Genomic_DNA"/>
</dbReference>
<feature type="transmembrane region" description="Helical" evidence="2">
    <location>
        <begin position="156"/>
        <end position="176"/>
    </location>
</feature>
<keyword evidence="4" id="KW-1185">Reference proteome</keyword>
<reference evidence="3" key="1">
    <citation type="journal article" date="2023" name="Mol. Phylogenet. Evol.">
        <title>Genome-scale phylogeny and comparative genomics of the fungal order Sordariales.</title>
        <authorList>
            <person name="Hensen N."/>
            <person name="Bonometti L."/>
            <person name="Westerberg I."/>
            <person name="Brannstrom I.O."/>
            <person name="Guillou S."/>
            <person name="Cros-Aarteil S."/>
            <person name="Calhoun S."/>
            <person name="Haridas S."/>
            <person name="Kuo A."/>
            <person name="Mondo S."/>
            <person name="Pangilinan J."/>
            <person name="Riley R."/>
            <person name="LaButti K."/>
            <person name="Andreopoulos B."/>
            <person name="Lipzen A."/>
            <person name="Chen C."/>
            <person name="Yan M."/>
            <person name="Daum C."/>
            <person name="Ng V."/>
            <person name="Clum A."/>
            <person name="Steindorff A."/>
            <person name="Ohm R.A."/>
            <person name="Martin F."/>
            <person name="Silar P."/>
            <person name="Natvig D.O."/>
            <person name="Lalanne C."/>
            <person name="Gautier V."/>
            <person name="Ament-Velasquez S.L."/>
            <person name="Kruys A."/>
            <person name="Hutchinson M.I."/>
            <person name="Powell A.J."/>
            <person name="Barry K."/>
            <person name="Miller A.N."/>
            <person name="Grigoriev I.V."/>
            <person name="Debuchy R."/>
            <person name="Gladieux P."/>
            <person name="Hiltunen Thoren M."/>
            <person name="Johannesson H."/>
        </authorList>
    </citation>
    <scope>NUCLEOTIDE SEQUENCE</scope>
    <source>
        <strain evidence="3">CBS 314.62</strain>
    </source>
</reference>
<protein>
    <submittedName>
        <fullName evidence="3">Uncharacterized protein</fullName>
    </submittedName>
</protein>
<feature type="transmembrane region" description="Helical" evidence="2">
    <location>
        <begin position="188"/>
        <end position="209"/>
    </location>
</feature>
<gene>
    <name evidence="3" type="ORF">B0T22DRAFT_213792</name>
</gene>
<feature type="region of interest" description="Disordered" evidence="1">
    <location>
        <begin position="14"/>
        <end position="58"/>
    </location>
</feature>
<sequence>MSFYPYGDNYAEQAPYTPQQGWNPHQPPVHEDPGFYAPQDANYQPNNTKATSKPVSPPKELKLMSKSAVRCVKVALSLMTLAACAAAILSGVAIANKIDHPDVTGYGISQSLVLLASLYSFVHVVLHYLAARKGAFLYDLGAPDKYKHWKHSSASLTLWLTIVTWLAAIAGVGAILGMHHGSGDKVTLLILDLTTCTLGALSSIVVQLAQRKKDRPYDLGSITELGEVASHMKRTKKGEKREKHANNAANEKARDANWNSNNHVPLPVH</sequence>
<accession>A0AAE0X530</accession>
<keyword evidence="2" id="KW-0812">Transmembrane</keyword>
<organism evidence="3 4">
    <name type="scientific">Podospora appendiculata</name>
    <dbReference type="NCBI Taxonomy" id="314037"/>
    <lineage>
        <taxon>Eukaryota</taxon>
        <taxon>Fungi</taxon>
        <taxon>Dikarya</taxon>
        <taxon>Ascomycota</taxon>
        <taxon>Pezizomycotina</taxon>
        <taxon>Sordariomycetes</taxon>
        <taxon>Sordariomycetidae</taxon>
        <taxon>Sordariales</taxon>
        <taxon>Podosporaceae</taxon>
        <taxon>Podospora</taxon>
    </lineage>
</organism>
<keyword evidence="2" id="KW-0472">Membrane</keyword>
<proteinExistence type="predicted"/>
<keyword evidence="2" id="KW-1133">Transmembrane helix</keyword>
<feature type="compositionally biased region" description="Polar residues" evidence="1">
    <location>
        <begin position="41"/>
        <end position="54"/>
    </location>
</feature>
<dbReference type="AlphaFoldDB" id="A0AAE0X530"/>
<reference evidence="3" key="2">
    <citation type="submission" date="2023-06" db="EMBL/GenBank/DDBJ databases">
        <authorList>
            <consortium name="Lawrence Berkeley National Laboratory"/>
            <person name="Haridas S."/>
            <person name="Hensen N."/>
            <person name="Bonometti L."/>
            <person name="Westerberg I."/>
            <person name="Brannstrom I.O."/>
            <person name="Guillou S."/>
            <person name="Cros-Aarteil S."/>
            <person name="Calhoun S."/>
            <person name="Kuo A."/>
            <person name="Mondo S."/>
            <person name="Pangilinan J."/>
            <person name="Riley R."/>
            <person name="Labutti K."/>
            <person name="Andreopoulos B."/>
            <person name="Lipzen A."/>
            <person name="Chen C."/>
            <person name="Yanf M."/>
            <person name="Daum C."/>
            <person name="Ng V."/>
            <person name="Clum A."/>
            <person name="Steindorff A."/>
            <person name="Ohm R."/>
            <person name="Martin F."/>
            <person name="Silar P."/>
            <person name="Natvig D."/>
            <person name="Lalanne C."/>
            <person name="Gautier V."/>
            <person name="Ament-Velasquez S.L."/>
            <person name="Kruys A."/>
            <person name="Hutchinson M.I."/>
            <person name="Powell A.J."/>
            <person name="Barry K."/>
            <person name="Miller A.N."/>
            <person name="Grigoriev I.V."/>
            <person name="Debuchy R."/>
            <person name="Gladieux P."/>
            <person name="Thoren M.H."/>
            <person name="Johannesson H."/>
        </authorList>
    </citation>
    <scope>NUCLEOTIDE SEQUENCE</scope>
    <source>
        <strain evidence="3">CBS 314.62</strain>
    </source>
</reference>
<evidence type="ECO:0000256" key="1">
    <source>
        <dbReference type="SAM" id="MobiDB-lite"/>
    </source>
</evidence>